<sequence>MDQQEWPLYRASKTSPYSIYEISEKGTMHHSPSSAVQPCTVPVTLNALWNARHRANGSMFSWLPDKRSFITFWALANA</sequence>
<keyword evidence="2" id="KW-1185">Reference proteome</keyword>
<proteinExistence type="predicted"/>
<evidence type="ECO:0000313" key="2">
    <source>
        <dbReference type="Proteomes" id="UP001367508"/>
    </source>
</evidence>
<dbReference type="Proteomes" id="UP001367508">
    <property type="component" value="Unassembled WGS sequence"/>
</dbReference>
<protein>
    <submittedName>
        <fullName evidence="1">Uncharacterized protein</fullName>
    </submittedName>
</protein>
<dbReference type="AlphaFoldDB" id="A0AAN9QF47"/>
<name>A0AAN9QF47_CANGL</name>
<organism evidence="1 2">
    <name type="scientific">Canavalia gladiata</name>
    <name type="common">Sword bean</name>
    <name type="synonym">Dolichos gladiatus</name>
    <dbReference type="NCBI Taxonomy" id="3824"/>
    <lineage>
        <taxon>Eukaryota</taxon>
        <taxon>Viridiplantae</taxon>
        <taxon>Streptophyta</taxon>
        <taxon>Embryophyta</taxon>
        <taxon>Tracheophyta</taxon>
        <taxon>Spermatophyta</taxon>
        <taxon>Magnoliopsida</taxon>
        <taxon>eudicotyledons</taxon>
        <taxon>Gunneridae</taxon>
        <taxon>Pentapetalae</taxon>
        <taxon>rosids</taxon>
        <taxon>fabids</taxon>
        <taxon>Fabales</taxon>
        <taxon>Fabaceae</taxon>
        <taxon>Papilionoideae</taxon>
        <taxon>50 kb inversion clade</taxon>
        <taxon>NPAAA clade</taxon>
        <taxon>indigoferoid/millettioid clade</taxon>
        <taxon>Phaseoleae</taxon>
        <taxon>Canavalia</taxon>
    </lineage>
</organism>
<gene>
    <name evidence="1" type="ORF">VNO77_23142</name>
</gene>
<accession>A0AAN9QF47</accession>
<reference evidence="1 2" key="1">
    <citation type="submission" date="2024-01" db="EMBL/GenBank/DDBJ databases">
        <title>The genomes of 5 underutilized Papilionoideae crops provide insights into root nodulation and disease resistanc.</title>
        <authorList>
            <person name="Jiang F."/>
        </authorList>
    </citation>
    <scope>NUCLEOTIDE SEQUENCE [LARGE SCALE GENOMIC DNA]</scope>
    <source>
        <strain evidence="1">LVBAO_FW01</strain>
        <tissue evidence="1">Leaves</tissue>
    </source>
</reference>
<dbReference type="EMBL" id="JAYMYQ010000005">
    <property type="protein sequence ID" value="KAK7328998.1"/>
    <property type="molecule type" value="Genomic_DNA"/>
</dbReference>
<evidence type="ECO:0000313" key="1">
    <source>
        <dbReference type="EMBL" id="KAK7328998.1"/>
    </source>
</evidence>
<comment type="caution">
    <text evidence="1">The sequence shown here is derived from an EMBL/GenBank/DDBJ whole genome shotgun (WGS) entry which is preliminary data.</text>
</comment>